<dbReference type="InterPro" id="IPR001503">
    <property type="entry name" value="Glyco_trans_10"/>
</dbReference>
<gene>
    <name evidence="15" type="ORF">OUZ56_014464</name>
</gene>
<reference evidence="15 16" key="1">
    <citation type="journal article" date="2023" name="Nucleic Acids Res.">
        <title>The hologenome of Daphnia magna reveals possible DNA methylation and microbiome-mediated evolution of the host genome.</title>
        <authorList>
            <person name="Chaturvedi A."/>
            <person name="Li X."/>
            <person name="Dhandapani V."/>
            <person name="Marshall H."/>
            <person name="Kissane S."/>
            <person name="Cuenca-Cambronero M."/>
            <person name="Asole G."/>
            <person name="Calvet F."/>
            <person name="Ruiz-Romero M."/>
            <person name="Marangio P."/>
            <person name="Guigo R."/>
            <person name="Rago D."/>
            <person name="Mirbahai L."/>
            <person name="Eastwood N."/>
            <person name="Colbourne J.K."/>
            <person name="Zhou J."/>
            <person name="Mallon E."/>
            <person name="Orsini L."/>
        </authorList>
    </citation>
    <scope>NUCLEOTIDE SEQUENCE [LARGE SCALE GENOMIC DNA]</scope>
    <source>
        <strain evidence="15">LRV0_1</strain>
    </source>
</reference>
<feature type="domain" description="Fucosyltransferase C-terminal" evidence="13">
    <location>
        <begin position="315"/>
        <end position="400"/>
    </location>
</feature>
<keyword evidence="5 12" id="KW-0808">Transferase</keyword>
<sequence>MERHLYLTLVESLNSSINGKSCWSKLFLCFSSSFIGAVLTVYYLLPASYSVHQLSTHHQHQNFLKRGRFAEREVVLNSTVRTEVGYMTSAMPVTPRTGNGNIVILYWNTFFGMGDFDYGFGRTPFLQCDTTNQTSDRGDCITTNDRRLLNDSHAILFHVRNLNIDDLPPAQWRRPHQNYVFLLYESPVHTDLKMLRQPLFRNYFNRTMTYRRDSDFVDLHQHGRMQCIDAASPSCTELPRNTKDETIRDHPNATSVPVEMDLSMKNRTIAWLVSHCWTIGRRESLARNLSQFIPVDIYGTCGHGKHQCLNDTAFVYGGADYSLYLPAGSYVNAMDFDSPERLADHLNKLMVDDELYLTYFRWKAKYVVRNKPKDGMCQLCRLLRHPETNKDKSYADIAAWWAGGVNGTNQTCQHPPTKLVG</sequence>
<comment type="subcellular location">
    <subcellularLocation>
        <location evidence="1 12">Golgi apparatus</location>
        <location evidence="1 12">Golgi stack membrane</location>
        <topology evidence="1 12">Single-pass type II membrane protein</topology>
    </subcellularLocation>
</comment>
<dbReference type="InterPro" id="IPR038577">
    <property type="entry name" value="GT10-like_C_sf"/>
</dbReference>
<evidence type="ECO:0000256" key="7">
    <source>
        <dbReference type="ARBA" id="ARBA00022968"/>
    </source>
</evidence>
<accession>A0ABR0AJU0</accession>
<dbReference type="PANTHER" id="PTHR48438:SF1">
    <property type="entry name" value="ALPHA-(1,3)-FUCOSYLTRANSFERASE C-RELATED"/>
    <property type="match status" value="1"/>
</dbReference>
<feature type="domain" description="Fucosyltransferase C-terminal" evidence="13">
    <location>
        <begin position="263"/>
        <end position="307"/>
    </location>
</feature>
<evidence type="ECO:0000256" key="3">
    <source>
        <dbReference type="ARBA" id="ARBA00008919"/>
    </source>
</evidence>
<evidence type="ECO:0000313" key="16">
    <source>
        <dbReference type="Proteomes" id="UP001234178"/>
    </source>
</evidence>
<keyword evidence="11" id="KW-0325">Glycoprotein</keyword>
<protein>
    <recommendedName>
        <fullName evidence="12">Fucosyltransferase</fullName>
        <ecNumber evidence="12">2.4.1.-</ecNumber>
    </recommendedName>
</protein>
<evidence type="ECO:0000256" key="5">
    <source>
        <dbReference type="ARBA" id="ARBA00022679"/>
    </source>
</evidence>
<organism evidence="15 16">
    <name type="scientific">Daphnia magna</name>
    <dbReference type="NCBI Taxonomy" id="35525"/>
    <lineage>
        <taxon>Eukaryota</taxon>
        <taxon>Metazoa</taxon>
        <taxon>Ecdysozoa</taxon>
        <taxon>Arthropoda</taxon>
        <taxon>Crustacea</taxon>
        <taxon>Branchiopoda</taxon>
        <taxon>Diplostraca</taxon>
        <taxon>Cladocera</taxon>
        <taxon>Anomopoda</taxon>
        <taxon>Daphniidae</taxon>
        <taxon>Daphnia</taxon>
    </lineage>
</organism>
<dbReference type="EMBL" id="JAOYFB010000038">
    <property type="protein sequence ID" value="KAK4025391.1"/>
    <property type="molecule type" value="Genomic_DNA"/>
</dbReference>
<dbReference type="PANTHER" id="PTHR48438">
    <property type="entry name" value="ALPHA-(1,3)-FUCOSYLTRANSFERASE C-RELATED"/>
    <property type="match status" value="1"/>
</dbReference>
<evidence type="ECO:0000313" key="15">
    <source>
        <dbReference type="EMBL" id="KAK4025391.1"/>
    </source>
</evidence>
<dbReference type="SUPFAM" id="SSF53756">
    <property type="entry name" value="UDP-Glycosyltransferase/glycogen phosphorylase"/>
    <property type="match status" value="1"/>
</dbReference>
<dbReference type="Pfam" id="PF00852">
    <property type="entry name" value="Glyco_transf_10"/>
    <property type="match status" value="2"/>
</dbReference>
<feature type="domain" description="Fucosyltransferase N-terminal" evidence="14">
    <location>
        <begin position="101"/>
        <end position="217"/>
    </location>
</feature>
<dbReference type="InterPro" id="IPR055270">
    <property type="entry name" value="Glyco_tran_10_C"/>
</dbReference>
<name>A0ABR0AJU0_9CRUS</name>
<evidence type="ECO:0000256" key="9">
    <source>
        <dbReference type="ARBA" id="ARBA00023034"/>
    </source>
</evidence>
<evidence type="ECO:0000259" key="13">
    <source>
        <dbReference type="Pfam" id="PF00852"/>
    </source>
</evidence>
<evidence type="ECO:0000256" key="12">
    <source>
        <dbReference type="RuleBase" id="RU003832"/>
    </source>
</evidence>
<evidence type="ECO:0000256" key="6">
    <source>
        <dbReference type="ARBA" id="ARBA00022692"/>
    </source>
</evidence>
<comment type="similarity">
    <text evidence="3 12">Belongs to the glycosyltransferase 10 family.</text>
</comment>
<dbReference type="Proteomes" id="UP001234178">
    <property type="component" value="Unassembled WGS sequence"/>
</dbReference>
<keyword evidence="7" id="KW-0735">Signal-anchor</keyword>
<dbReference type="EC" id="2.4.1.-" evidence="12"/>
<evidence type="ECO:0000256" key="11">
    <source>
        <dbReference type="ARBA" id="ARBA00023180"/>
    </source>
</evidence>
<keyword evidence="16" id="KW-1185">Reference proteome</keyword>
<comment type="caution">
    <text evidence="15">The sequence shown here is derived from an EMBL/GenBank/DDBJ whole genome shotgun (WGS) entry which is preliminary data.</text>
</comment>
<evidence type="ECO:0000256" key="10">
    <source>
        <dbReference type="ARBA" id="ARBA00023136"/>
    </source>
</evidence>
<dbReference type="Gene3D" id="3.40.50.11660">
    <property type="entry name" value="Glycosyl transferase family 10, C-terminal domain"/>
    <property type="match status" value="2"/>
</dbReference>
<keyword evidence="4 12" id="KW-0328">Glycosyltransferase</keyword>
<evidence type="ECO:0000259" key="14">
    <source>
        <dbReference type="Pfam" id="PF17039"/>
    </source>
</evidence>
<comment type="pathway">
    <text evidence="2">Protein modification; protein glycosylation.</text>
</comment>
<dbReference type="Pfam" id="PF17039">
    <property type="entry name" value="Glyco_tran_10_N"/>
    <property type="match status" value="1"/>
</dbReference>
<feature type="transmembrane region" description="Helical" evidence="12">
    <location>
        <begin position="26"/>
        <end position="45"/>
    </location>
</feature>
<evidence type="ECO:0000256" key="8">
    <source>
        <dbReference type="ARBA" id="ARBA00022989"/>
    </source>
</evidence>
<keyword evidence="9 12" id="KW-0333">Golgi apparatus</keyword>
<evidence type="ECO:0000256" key="4">
    <source>
        <dbReference type="ARBA" id="ARBA00022676"/>
    </source>
</evidence>
<evidence type="ECO:0000256" key="1">
    <source>
        <dbReference type="ARBA" id="ARBA00004447"/>
    </source>
</evidence>
<keyword evidence="8 12" id="KW-1133">Transmembrane helix</keyword>
<proteinExistence type="inferred from homology"/>
<evidence type="ECO:0000256" key="2">
    <source>
        <dbReference type="ARBA" id="ARBA00004922"/>
    </source>
</evidence>
<keyword evidence="6 12" id="KW-0812">Transmembrane</keyword>
<keyword evidence="10 12" id="KW-0472">Membrane</keyword>
<dbReference type="InterPro" id="IPR031481">
    <property type="entry name" value="Glyco_tran_10_N"/>
</dbReference>